<protein>
    <recommendedName>
        <fullName evidence="3">Glutamate dehydrogenase</fullName>
    </recommendedName>
</protein>
<keyword evidence="5" id="KW-0520">NAD</keyword>
<feature type="active site" description="Proton donor" evidence="4">
    <location>
        <position position="124"/>
    </location>
</feature>
<dbReference type="Pfam" id="PF00208">
    <property type="entry name" value="ELFV_dehydrog"/>
    <property type="match status" value="1"/>
</dbReference>
<dbReference type="InterPro" id="IPR006097">
    <property type="entry name" value="Glu/Leu/Phe/Val/Trp_DH_dimer"/>
</dbReference>
<accession>A0A2T4UKG3</accession>
<dbReference type="InterPro" id="IPR046346">
    <property type="entry name" value="Aminoacid_DH-like_N_sf"/>
</dbReference>
<dbReference type="Gene3D" id="3.40.50.10860">
    <property type="entry name" value="Leucine Dehydrogenase, chain A, domain 1"/>
    <property type="match status" value="1"/>
</dbReference>
<organism evidence="10 11">
    <name type="scientific">Paraconexibacter algicola</name>
    <dbReference type="NCBI Taxonomy" id="2133960"/>
    <lineage>
        <taxon>Bacteria</taxon>
        <taxon>Bacillati</taxon>
        <taxon>Actinomycetota</taxon>
        <taxon>Thermoleophilia</taxon>
        <taxon>Solirubrobacterales</taxon>
        <taxon>Paraconexibacteraceae</taxon>
        <taxon>Paraconexibacter</taxon>
    </lineage>
</organism>
<feature type="site" description="Important for catalysis" evidence="6">
    <location>
        <position position="164"/>
    </location>
</feature>
<feature type="domain" description="Glutamate/phenylalanine/leucine/valine/L-tryptophan dehydrogenase C-terminal" evidence="9">
    <location>
        <begin position="200"/>
        <end position="430"/>
    </location>
</feature>
<evidence type="ECO:0000256" key="7">
    <source>
        <dbReference type="RuleBase" id="RU004417"/>
    </source>
</evidence>
<evidence type="ECO:0000256" key="8">
    <source>
        <dbReference type="SAM" id="MobiDB-lite"/>
    </source>
</evidence>
<dbReference type="PROSITE" id="PS00018">
    <property type="entry name" value="EF_HAND_1"/>
    <property type="match status" value="1"/>
</dbReference>
<keyword evidence="11" id="KW-1185">Reference proteome</keyword>
<dbReference type="SUPFAM" id="SSF53223">
    <property type="entry name" value="Aminoacid dehydrogenase-like, N-terminal domain"/>
    <property type="match status" value="1"/>
</dbReference>
<dbReference type="PANTHER" id="PTHR11606:SF13">
    <property type="entry name" value="GLUTAMATE DEHYDROGENASE 1, MITOCHONDRIAL"/>
    <property type="match status" value="1"/>
</dbReference>
<dbReference type="Proteomes" id="UP000240739">
    <property type="component" value="Unassembled WGS sequence"/>
</dbReference>
<evidence type="ECO:0000256" key="1">
    <source>
        <dbReference type="ARBA" id="ARBA00006382"/>
    </source>
</evidence>
<dbReference type="AlphaFoldDB" id="A0A2T4UKG3"/>
<dbReference type="SUPFAM" id="SSF51735">
    <property type="entry name" value="NAD(P)-binding Rossmann-fold domains"/>
    <property type="match status" value="1"/>
</dbReference>
<evidence type="ECO:0000313" key="11">
    <source>
        <dbReference type="Proteomes" id="UP000240739"/>
    </source>
</evidence>
<dbReference type="PANTHER" id="PTHR11606">
    <property type="entry name" value="GLUTAMATE DEHYDROGENASE"/>
    <property type="match status" value="1"/>
</dbReference>
<feature type="binding site" evidence="5">
    <location>
        <position position="112"/>
    </location>
    <ligand>
        <name>substrate</name>
    </ligand>
</feature>
<feature type="binding site" evidence="5">
    <location>
        <position position="207"/>
    </location>
    <ligand>
        <name>NAD(+)</name>
        <dbReference type="ChEBI" id="CHEBI:57540"/>
    </ligand>
</feature>
<feature type="binding site" evidence="5">
    <location>
        <position position="88"/>
    </location>
    <ligand>
        <name>substrate</name>
    </ligand>
</feature>
<feature type="region of interest" description="Disordered" evidence="8">
    <location>
        <begin position="1"/>
        <end position="21"/>
    </location>
</feature>
<evidence type="ECO:0000256" key="3">
    <source>
        <dbReference type="PIRNR" id="PIRNR000185"/>
    </source>
</evidence>
<dbReference type="SMART" id="SM00839">
    <property type="entry name" value="ELFV_dehydrog"/>
    <property type="match status" value="1"/>
</dbReference>
<dbReference type="Gene3D" id="3.40.50.720">
    <property type="entry name" value="NAD(P)-binding Rossmann-like Domain"/>
    <property type="match status" value="1"/>
</dbReference>
<dbReference type="EMBL" id="PYYB01000001">
    <property type="protein sequence ID" value="PTL59733.1"/>
    <property type="molecule type" value="Genomic_DNA"/>
</dbReference>
<evidence type="ECO:0000256" key="4">
    <source>
        <dbReference type="PIRSR" id="PIRSR000185-1"/>
    </source>
</evidence>
<evidence type="ECO:0000256" key="5">
    <source>
        <dbReference type="PIRSR" id="PIRSR000185-2"/>
    </source>
</evidence>
<feature type="compositionally biased region" description="Polar residues" evidence="8">
    <location>
        <begin position="8"/>
        <end position="19"/>
    </location>
</feature>
<evidence type="ECO:0000259" key="9">
    <source>
        <dbReference type="SMART" id="SM00839"/>
    </source>
</evidence>
<evidence type="ECO:0000313" key="10">
    <source>
        <dbReference type="EMBL" id="PTL59733.1"/>
    </source>
</evidence>
<dbReference type="GO" id="GO:0004352">
    <property type="term" value="F:glutamate dehydrogenase (NAD+) activity"/>
    <property type="evidence" value="ECO:0007669"/>
    <property type="project" value="TreeGrafter"/>
</dbReference>
<evidence type="ECO:0000256" key="2">
    <source>
        <dbReference type="ARBA" id="ARBA00023002"/>
    </source>
</evidence>
<dbReference type="InterPro" id="IPR014362">
    <property type="entry name" value="Glu_DH"/>
</dbReference>
<feature type="binding site" evidence="5">
    <location>
        <position position="237"/>
    </location>
    <ligand>
        <name>NAD(+)</name>
        <dbReference type="ChEBI" id="CHEBI:57540"/>
    </ligand>
</feature>
<comment type="similarity">
    <text evidence="1 3 7">Belongs to the Glu/Leu/Phe/Val dehydrogenases family.</text>
</comment>
<dbReference type="PRINTS" id="PR00082">
    <property type="entry name" value="GLFDHDRGNASE"/>
</dbReference>
<dbReference type="InterPro" id="IPR036291">
    <property type="entry name" value="NAD(P)-bd_dom_sf"/>
</dbReference>
<dbReference type="InterPro" id="IPR006095">
    <property type="entry name" value="Glu/Leu/Phe/Val/Trp_DH"/>
</dbReference>
<dbReference type="GO" id="GO:0006538">
    <property type="term" value="P:L-glutamate catabolic process"/>
    <property type="evidence" value="ECO:0007669"/>
    <property type="project" value="TreeGrafter"/>
</dbReference>
<dbReference type="InterPro" id="IPR018247">
    <property type="entry name" value="EF_Hand_1_Ca_BS"/>
</dbReference>
<dbReference type="InterPro" id="IPR006096">
    <property type="entry name" value="Glu/Leu/Phe/Val/Trp_DH_C"/>
</dbReference>
<name>A0A2T4UKG3_9ACTN</name>
<comment type="caution">
    <text evidence="10">The sequence shown here is derived from an EMBL/GenBank/DDBJ whole genome shotgun (WGS) entry which is preliminary data.</text>
</comment>
<gene>
    <name evidence="10" type="ORF">C7Y72_08740</name>
</gene>
<keyword evidence="2 3" id="KW-0560">Oxidoreductase</keyword>
<evidence type="ECO:0000256" key="6">
    <source>
        <dbReference type="PIRSR" id="PIRSR000185-3"/>
    </source>
</evidence>
<proteinExistence type="inferred from homology"/>
<dbReference type="GO" id="GO:0000166">
    <property type="term" value="F:nucleotide binding"/>
    <property type="evidence" value="ECO:0007669"/>
    <property type="project" value="UniProtKB-KW"/>
</dbReference>
<feature type="binding site" evidence="5">
    <location>
        <position position="366"/>
    </location>
    <ligand>
        <name>substrate</name>
    </ligand>
</feature>
<keyword evidence="5" id="KW-0547">Nucleotide-binding</keyword>
<sequence>MRAAAGTPGSSRSVSTSTIPDDPTLAAIAEHQLRAAADRAGLDDGATAVLLAPERALEVSIPLRRDDGSLESLTGWRVQHSTLRGPGKGGVRLAPSVDAQEVRALAQLMTIKTAVAAMPFGGAKGGVAVDPRALSDAELERVVRAFAGAVSPIVGTDLDVMAPDSGADERVLGWMLDVLSPDGPLRPAALTGKPLALGGSHGREQATGRGLALSFAAFREEAGLDGSPRVVVQGSGNVGLAAALLLAEQGCRIVAVGRSRSAVVREEGLDVRALADHLDDGGDLADFDGGDELDPDELLGVPHDVLVPAATEGLVDEEAAGRADGARLVLEGANGALTPAADAAFADAGALVIPDVLANAGGVIVSTFEHQQGLLREQWTAEEVDLRLTAAMRRACDEVRERAAREDRPLRDAAFDLALERLLEAARLRGRPLR</sequence>
<dbReference type="Pfam" id="PF02812">
    <property type="entry name" value="ELFV_dehydrog_N"/>
    <property type="match status" value="1"/>
</dbReference>
<reference evidence="10 11" key="1">
    <citation type="submission" date="2018-03" db="EMBL/GenBank/DDBJ databases">
        <title>Aquarubrobacter algicola gen. nov., sp. nov., a novel actinobacterium isolated from shallow eutrophic lake during the end of cyanobacterial harmful algal blooms.</title>
        <authorList>
            <person name="Chun S.J."/>
        </authorList>
    </citation>
    <scope>NUCLEOTIDE SEQUENCE [LARGE SCALE GENOMIC DNA]</scope>
    <source>
        <strain evidence="10 11">Seoho-28</strain>
    </source>
</reference>
<dbReference type="PIRSF" id="PIRSF000185">
    <property type="entry name" value="Glu_DH"/>
    <property type="match status" value="1"/>
</dbReference>